<accession>A0A521CYS8</accession>
<dbReference type="Pfam" id="PF14206">
    <property type="entry name" value="Cys_rich_CPCC"/>
    <property type="match status" value="1"/>
</dbReference>
<dbReference type="EMBL" id="FXTC01000004">
    <property type="protein sequence ID" value="SMO64584.1"/>
    <property type="molecule type" value="Genomic_DNA"/>
</dbReference>
<protein>
    <submittedName>
        <fullName evidence="2">Cysteine-rich CPCC</fullName>
    </submittedName>
</protein>
<sequence length="154" mass="18022">MIKIELNTVINILSFNELSGMTEEEREEFIENEGIEKEEIFEYLKEKYIGVKVSYIEEKIKNLYQLPITVIGVAEKLNQCPCCNFRTIFETGNYQICPVCFWEDDGNTDDMKISSVNHMTLKEARDNFKTKGAISDQFLKFVDKEAVLKYYKDI</sequence>
<evidence type="ECO:0000313" key="2">
    <source>
        <dbReference type="EMBL" id="SMO64584.1"/>
    </source>
</evidence>
<gene>
    <name evidence="2" type="ORF">SAMN06265171_1043</name>
</gene>
<name>A0A521CYS8_9FLAO</name>
<dbReference type="AlphaFoldDB" id="A0A521CYS8"/>
<organism evidence="2 3">
    <name type="scientific">Chryseobacterium rhizoplanae</name>
    <dbReference type="NCBI Taxonomy" id="1609531"/>
    <lineage>
        <taxon>Bacteria</taxon>
        <taxon>Pseudomonadati</taxon>
        <taxon>Bacteroidota</taxon>
        <taxon>Flavobacteriia</taxon>
        <taxon>Flavobacteriales</taxon>
        <taxon>Weeksellaceae</taxon>
        <taxon>Chryseobacterium group</taxon>
        <taxon>Chryseobacterium</taxon>
    </lineage>
</organism>
<dbReference type="Proteomes" id="UP000316916">
    <property type="component" value="Unassembled WGS sequence"/>
</dbReference>
<reference evidence="2 3" key="1">
    <citation type="submission" date="2017-05" db="EMBL/GenBank/DDBJ databases">
        <authorList>
            <person name="Varghese N."/>
            <person name="Submissions S."/>
        </authorList>
    </citation>
    <scope>NUCLEOTIDE SEQUENCE [LARGE SCALE GENOMIC DNA]</scope>
    <source>
        <strain evidence="2 3">DSM 29371</strain>
    </source>
</reference>
<feature type="domain" description="Cysteine-rich CPCC" evidence="1">
    <location>
        <begin position="79"/>
        <end position="144"/>
    </location>
</feature>
<proteinExistence type="predicted"/>
<dbReference type="RefSeq" id="WP_228451529.1">
    <property type="nucleotide sequence ID" value="NZ_FXTC01000004.1"/>
</dbReference>
<evidence type="ECO:0000259" key="1">
    <source>
        <dbReference type="Pfam" id="PF14206"/>
    </source>
</evidence>
<keyword evidence="3" id="KW-1185">Reference proteome</keyword>
<dbReference type="InterPro" id="IPR025983">
    <property type="entry name" value="Cys_rich_CPCC"/>
</dbReference>
<evidence type="ECO:0000313" key="3">
    <source>
        <dbReference type="Proteomes" id="UP000316916"/>
    </source>
</evidence>